<keyword evidence="3" id="KW-1185">Reference proteome</keyword>
<dbReference type="OrthoDB" id="1095052at2759"/>
<evidence type="ECO:0000313" key="2">
    <source>
        <dbReference type="EMBL" id="KAH1120928.1"/>
    </source>
</evidence>
<evidence type="ECO:0000259" key="1">
    <source>
        <dbReference type="Pfam" id="PF13456"/>
    </source>
</evidence>
<dbReference type="Proteomes" id="UP000828251">
    <property type="component" value="Unassembled WGS sequence"/>
</dbReference>
<dbReference type="Pfam" id="PF13456">
    <property type="entry name" value="RVT_3"/>
    <property type="match status" value="1"/>
</dbReference>
<protein>
    <recommendedName>
        <fullName evidence="1">RNase H type-1 domain-containing protein</fullName>
    </recommendedName>
</protein>
<proteinExistence type="predicted"/>
<dbReference type="InterPro" id="IPR002156">
    <property type="entry name" value="RNaseH_domain"/>
</dbReference>
<dbReference type="GO" id="GO:0003676">
    <property type="term" value="F:nucleic acid binding"/>
    <property type="evidence" value="ECO:0007669"/>
    <property type="project" value="InterPro"/>
</dbReference>
<dbReference type="AlphaFoldDB" id="A0A9D3WC12"/>
<accession>A0A9D3WC12</accession>
<dbReference type="GO" id="GO:0004523">
    <property type="term" value="F:RNA-DNA hybrid ribonuclease activity"/>
    <property type="evidence" value="ECO:0007669"/>
    <property type="project" value="InterPro"/>
</dbReference>
<dbReference type="Pfam" id="PF07723">
    <property type="entry name" value="LRR_2"/>
    <property type="match status" value="1"/>
</dbReference>
<reference evidence="2 3" key="1">
    <citation type="journal article" date="2021" name="Plant Biotechnol. J.">
        <title>Multi-omics assisted identification of the key and species-specific regulatory components of drought-tolerant mechanisms in Gossypium stocksii.</title>
        <authorList>
            <person name="Yu D."/>
            <person name="Ke L."/>
            <person name="Zhang D."/>
            <person name="Wu Y."/>
            <person name="Sun Y."/>
            <person name="Mei J."/>
            <person name="Sun J."/>
            <person name="Sun Y."/>
        </authorList>
    </citation>
    <scope>NUCLEOTIDE SEQUENCE [LARGE SCALE GENOMIC DNA]</scope>
    <source>
        <strain evidence="3">cv. E1</strain>
        <tissue evidence="2">Leaf</tissue>
    </source>
</reference>
<gene>
    <name evidence="2" type="ORF">J1N35_004088</name>
</gene>
<dbReference type="EMBL" id="JAIQCV010000002">
    <property type="protein sequence ID" value="KAH1120928.1"/>
    <property type="molecule type" value="Genomic_DNA"/>
</dbReference>
<feature type="domain" description="RNase H type-1" evidence="1">
    <location>
        <begin position="14"/>
        <end position="56"/>
    </location>
</feature>
<organism evidence="2 3">
    <name type="scientific">Gossypium stocksii</name>
    <dbReference type="NCBI Taxonomy" id="47602"/>
    <lineage>
        <taxon>Eukaryota</taxon>
        <taxon>Viridiplantae</taxon>
        <taxon>Streptophyta</taxon>
        <taxon>Embryophyta</taxon>
        <taxon>Tracheophyta</taxon>
        <taxon>Spermatophyta</taxon>
        <taxon>Magnoliopsida</taxon>
        <taxon>eudicotyledons</taxon>
        <taxon>Gunneridae</taxon>
        <taxon>Pentapetalae</taxon>
        <taxon>rosids</taxon>
        <taxon>malvids</taxon>
        <taxon>Malvales</taxon>
        <taxon>Malvaceae</taxon>
        <taxon>Malvoideae</taxon>
        <taxon>Gossypium</taxon>
    </lineage>
</organism>
<comment type="caution">
    <text evidence="2">The sequence shown here is derived from an EMBL/GenBank/DDBJ whole genome shotgun (WGS) entry which is preliminary data.</text>
</comment>
<name>A0A9D3WC12_9ROSI</name>
<sequence length="278" mass="32348">MKDKNTKDITVKCTCTVTKAELWEILNGLKLILDKQFERISIQADSIEAVNVIQDVLVVQQCRTHQLNRATNDQRDAQTSTNYPTILVPVLDFRQTPSYYTDKKWRTSFRHLAYKALMLNKAASLLSPHLQHRSQPFISQHYDQRRNLLVRGSGNGHLDFHEMEIRVLRTAYLFILGLEFECSETQPRNLHRVRNYRSGRLSSLKVLHLRSVAYANNKSVSKLLQGCTVLEELIVKRTFKDNAKNLIVHVPTLKTVRQDEQITIQIRSYYKCPESWLP</sequence>
<dbReference type="InterPro" id="IPR013101">
    <property type="entry name" value="LRR_PRU1-like"/>
</dbReference>
<evidence type="ECO:0000313" key="3">
    <source>
        <dbReference type="Proteomes" id="UP000828251"/>
    </source>
</evidence>